<dbReference type="RefSeq" id="WP_245119707.1">
    <property type="nucleotide sequence ID" value="NZ_CP095061.1"/>
</dbReference>
<reference evidence="3" key="1">
    <citation type="submission" date="2022-04" db="EMBL/GenBank/DDBJ databases">
        <title>Hymenobacter sp. isolated from the air.</title>
        <authorList>
            <person name="Won M."/>
            <person name="Lee C.-M."/>
            <person name="Woen H.-Y."/>
            <person name="Kwon S.-W."/>
        </authorList>
    </citation>
    <scope>NUCLEOTIDE SEQUENCE</scope>
    <source>
        <strain evidence="3">5420S-77</strain>
    </source>
</reference>
<evidence type="ECO:0000313" key="3">
    <source>
        <dbReference type="EMBL" id="UOQ65727.1"/>
    </source>
</evidence>
<evidence type="ECO:0000256" key="1">
    <source>
        <dbReference type="ARBA" id="ARBA00008645"/>
    </source>
</evidence>
<gene>
    <name evidence="3" type="ORF">MUN86_19690</name>
</gene>
<comment type="similarity">
    <text evidence="1">Belongs to the AB hydrolase superfamily.</text>
</comment>
<dbReference type="SUPFAM" id="SSF53474">
    <property type="entry name" value="alpha/beta-Hydrolases"/>
    <property type="match status" value="1"/>
</dbReference>
<dbReference type="Proteomes" id="UP000830401">
    <property type="component" value="Chromosome"/>
</dbReference>
<name>A0ABY4G4A7_9BACT</name>
<dbReference type="InterPro" id="IPR029058">
    <property type="entry name" value="AB_hydrolase_fold"/>
</dbReference>
<evidence type="ECO:0000313" key="4">
    <source>
        <dbReference type="Proteomes" id="UP000830401"/>
    </source>
</evidence>
<accession>A0ABY4G4A7</accession>
<dbReference type="PANTHER" id="PTHR43039">
    <property type="entry name" value="ESTERASE-RELATED"/>
    <property type="match status" value="1"/>
</dbReference>
<keyword evidence="4" id="KW-1185">Reference proteome</keyword>
<protein>
    <submittedName>
        <fullName evidence="3">Alpha/beta hydrolase</fullName>
    </submittedName>
</protein>
<dbReference type="GO" id="GO:0016787">
    <property type="term" value="F:hydrolase activity"/>
    <property type="evidence" value="ECO:0007669"/>
    <property type="project" value="UniProtKB-KW"/>
</dbReference>
<dbReference type="Pfam" id="PF12697">
    <property type="entry name" value="Abhydrolase_6"/>
    <property type="match status" value="1"/>
</dbReference>
<dbReference type="EMBL" id="CP095061">
    <property type="protein sequence ID" value="UOQ65727.1"/>
    <property type="molecule type" value="Genomic_DNA"/>
</dbReference>
<evidence type="ECO:0000259" key="2">
    <source>
        <dbReference type="Pfam" id="PF12697"/>
    </source>
</evidence>
<dbReference type="Gene3D" id="3.40.50.1820">
    <property type="entry name" value="alpha/beta hydrolase"/>
    <property type="match status" value="1"/>
</dbReference>
<sequence length="284" mass="30907">MPNTSTSYPGQSLTAQSALAEHPVLLRLNVKVIGEDKPPLILCNGFGCDQRIWRYLVPALSARYQLILFDQVGSGDSDHTAYNPEKYATLDGYAQDIIEICQALNLQQTAIVAHSVGTMIVLLAAIKAPKLFSQIVMVAPSPYYINEPGYHGGFEREDMTQLLQLMDADYNGWADIFSALLMGPATPAAVSQELATQFCTTNCKIARQFAEVAFLADNRADLPRLQVPTLLLQCTQDVAAPAEVGVYLLEHLPQATLVTMQATGHCPHLSAPMETLAAIEAFLV</sequence>
<keyword evidence="3" id="KW-0378">Hydrolase</keyword>
<dbReference type="InterPro" id="IPR000073">
    <property type="entry name" value="AB_hydrolase_1"/>
</dbReference>
<proteinExistence type="inferred from homology"/>
<feature type="domain" description="AB hydrolase-1" evidence="2">
    <location>
        <begin position="40"/>
        <end position="278"/>
    </location>
</feature>
<organism evidence="3 4">
    <name type="scientific">Hymenobacter volaticus</name>
    <dbReference type="NCBI Taxonomy" id="2932254"/>
    <lineage>
        <taxon>Bacteria</taxon>
        <taxon>Pseudomonadati</taxon>
        <taxon>Bacteroidota</taxon>
        <taxon>Cytophagia</taxon>
        <taxon>Cytophagales</taxon>
        <taxon>Hymenobacteraceae</taxon>
        <taxon>Hymenobacter</taxon>
    </lineage>
</organism>